<sequence length="140" mass="15235">MTGRYRSSSIRVSSSQPQLSFVANGGGGGGAVDGGGVGRCDQGTQTPENIARETRNFRLRSLRLQLSMGPSTLNLRGSEKPFWKTNFSTLDRESNLDLPVICSLLRGNKQLVKYRESSTSHSQQTEAADDGEIGVRIPFE</sequence>
<protein>
    <submittedName>
        <fullName evidence="2">Uncharacterized protein</fullName>
    </submittedName>
</protein>
<gene>
    <name evidence="2" type="ORF">TBIB3V08_LOCUS6951</name>
</gene>
<feature type="compositionally biased region" description="Gly residues" evidence="1">
    <location>
        <begin position="24"/>
        <end position="38"/>
    </location>
</feature>
<dbReference type="AlphaFoldDB" id="A0A7R9I1X8"/>
<feature type="region of interest" description="Disordered" evidence="1">
    <location>
        <begin position="1"/>
        <end position="49"/>
    </location>
</feature>
<reference evidence="2" key="1">
    <citation type="submission" date="2020-11" db="EMBL/GenBank/DDBJ databases">
        <authorList>
            <person name="Tran Van P."/>
        </authorList>
    </citation>
    <scope>NUCLEOTIDE SEQUENCE</scope>
</reference>
<evidence type="ECO:0000256" key="1">
    <source>
        <dbReference type="SAM" id="MobiDB-lite"/>
    </source>
</evidence>
<evidence type="ECO:0000313" key="2">
    <source>
        <dbReference type="EMBL" id="CAD7444576.1"/>
    </source>
</evidence>
<proteinExistence type="predicted"/>
<dbReference type="EMBL" id="OD566749">
    <property type="protein sequence ID" value="CAD7444576.1"/>
    <property type="molecule type" value="Genomic_DNA"/>
</dbReference>
<name>A0A7R9I1X8_9NEOP</name>
<accession>A0A7R9I1X8</accession>
<feature type="compositionally biased region" description="Low complexity" evidence="1">
    <location>
        <begin position="1"/>
        <end position="15"/>
    </location>
</feature>
<organism evidence="2">
    <name type="scientific">Timema bartmani</name>
    <dbReference type="NCBI Taxonomy" id="61472"/>
    <lineage>
        <taxon>Eukaryota</taxon>
        <taxon>Metazoa</taxon>
        <taxon>Ecdysozoa</taxon>
        <taxon>Arthropoda</taxon>
        <taxon>Hexapoda</taxon>
        <taxon>Insecta</taxon>
        <taxon>Pterygota</taxon>
        <taxon>Neoptera</taxon>
        <taxon>Polyneoptera</taxon>
        <taxon>Phasmatodea</taxon>
        <taxon>Timematodea</taxon>
        <taxon>Timematoidea</taxon>
        <taxon>Timematidae</taxon>
        <taxon>Timema</taxon>
    </lineage>
</organism>